<dbReference type="Proteomes" id="UP000231019">
    <property type="component" value="Unassembled WGS sequence"/>
</dbReference>
<evidence type="ECO:0000313" key="2">
    <source>
        <dbReference type="Proteomes" id="UP000231019"/>
    </source>
</evidence>
<evidence type="ECO:0000313" key="1">
    <source>
        <dbReference type="EMBL" id="PIW17933.1"/>
    </source>
</evidence>
<accession>A0A2M7G793</accession>
<dbReference type="AlphaFoldDB" id="A0A2M7G793"/>
<proteinExistence type="predicted"/>
<dbReference type="InterPro" id="IPR058120">
    <property type="entry name" value="MADS7"/>
</dbReference>
<gene>
    <name evidence="1" type="ORF">COW36_06945</name>
</gene>
<reference evidence="1 2" key="1">
    <citation type="submission" date="2017-09" db="EMBL/GenBank/DDBJ databases">
        <title>Depth-based differentiation of microbial function through sediment-hosted aquifers and enrichment of novel symbionts in the deep terrestrial subsurface.</title>
        <authorList>
            <person name="Probst A.J."/>
            <person name="Ladd B."/>
            <person name="Jarett J.K."/>
            <person name="Geller-Mcgrath D.E."/>
            <person name="Sieber C.M."/>
            <person name="Emerson J.B."/>
            <person name="Anantharaman K."/>
            <person name="Thomas B.C."/>
            <person name="Malmstrom R."/>
            <person name="Stieglmeier M."/>
            <person name="Klingl A."/>
            <person name="Woyke T."/>
            <person name="Ryan C.M."/>
            <person name="Banfield J.F."/>
        </authorList>
    </citation>
    <scope>NUCLEOTIDE SEQUENCE [LARGE SCALE GENOMIC DNA]</scope>
    <source>
        <strain evidence="1">CG17_big_fil_post_rev_8_21_14_2_50_48_46</strain>
    </source>
</reference>
<dbReference type="Pfam" id="PF26611">
    <property type="entry name" value="MAD7"/>
    <property type="match status" value="1"/>
</dbReference>
<dbReference type="EMBL" id="PFFQ01000018">
    <property type="protein sequence ID" value="PIW17933.1"/>
    <property type="molecule type" value="Genomic_DNA"/>
</dbReference>
<comment type="caution">
    <text evidence="1">The sequence shown here is derived from an EMBL/GenBank/DDBJ whole genome shotgun (WGS) entry which is preliminary data.</text>
</comment>
<name>A0A2M7G793_9BACT</name>
<sequence length="566" mass="66139">MTNMMPSPRIEDVSFWVDETIWGHRLYDEQLPWLSLLEFLGIYDYFYAQEPKQCLAEPLDETGMSQLVYQAHRRLHIRNILFNNPYLKITLEQANLSDEQKWHYWLVKMHNHAAVQYCLNGQEVKEFESLQENAFEDEPEKAKEICEFYYLKSRFDNFKDFAILVDYFRSTALETDTNKRWSSKYIFPFGKDCFFDDLKVESTKDQKQKEITIVSSSSDRRFFGRTGELLYLMLCRSGKAEQIRKGLNQLIFERKDNQWNQLIQILQPFTKDSLKSDSLVFKNKHSVTSKVSPPYLPQSNLKEYIELGDDWVNLFNCSMPNYDVLPHLARITGLHLVIYFLNRACSTLGYESSQMVVEILAPRKTIIRDLASQSYYKNNGLSQQAVKSYIATQLESSDWKEAVNNQNETQAIDFLVETFRWKIDKDCGSTPEAILQTFQEDVLKRHKQHLQKVHSIYCKEIGLASTRGSLRTRYTPTDELLETLVLATVPERMEFQSFLAHLYQKYGLIIGDKQAEQFIQKNQADKADFSSNAERLEERLLSIGLLQRLSDACAYVINPYTGKGKL</sequence>
<organism evidence="1 2">
    <name type="scientific">bacterium (Candidatus Blackallbacteria) CG17_big_fil_post_rev_8_21_14_2_50_48_46</name>
    <dbReference type="NCBI Taxonomy" id="2014261"/>
    <lineage>
        <taxon>Bacteria</taxon>
        <taxon>Candidatus Blackallbacteria</taxon>
    </lineage>
</organism>
<protein>
    <submittedName>
        <fullName evidence="1">Uncharacterized protein</fullName>
    </submittedName>
</protein>